<dbReference type="Proteomes" id="UP000663629">
    <property type="component" value="Chromosome 2"/>
</dbReference>
<protein>
    <submittedName>
        <fullName evidence="2">Uncharacterized protein</fullName>
    </submittedName>
</protein>
<keyword evidence="1" id="KW-0732">Signal</keyword>
<sequence length="182" mass="19922">MIRAASIVTLLSGGALLGAMMQTAPDYNSVIQPFRSHVAAGEMGEARSFRASFTTIRLTDRIAFSRYGSDLVRDTGGVFLIAEIEAEATIASQRLHAYWRGTSGRNYALSWRARDVPDGLDSRWFQPGLTDRGIAIFELPPDEVTGGELVLTNSFTAILDSALHLAPPNLPDDRQPLIRFDP</sequence>
<proteinExistence type="predicted"/>
<dbReference type="RefSeq" id="WP_205295781.1">
    <property type="nucleotide sequence ID" value="NZ_CP070371.1"/>
</dbReference>
<feature type="signal peptide" evidence="1">
    <location>
        <begin position="1"/>
        <end position="24"/>
    </location>
</feature>
<evidence type="ECO:0000256" key="1">
    <source>
        <dbReference type="SAM" id="SignalP"/>
    </source>
</evidence>
<gene>
    <name evidence="2" type="ORF">JWJ88_17800</name>
</gene>
<reference evidence="2 3" key="1">
    <citation type="submission" date="2021-02" db="EMBL/GenBank/DDBJ databases">
        <title>Paracoccus methylovroum sp.nov., a new methanol and methylamine utilizing methylotrophic denitrifer.</title>
        <authorList>
            <person name="Timsy T."/>
            <person name="Behrendt U."/>
            <person name="Ulrich A."/>
            <person name="Spanner T."/>
            <person name="Foesel B.U."/>
            <person name="Horn M.A."/>
            <person name="Kolb S."/>
        </authorList>
    </citation>
    <scope>NUCLEOTIDE SEQUENCE [LARGE SCALE GENOMIC DNA]</scope>
    <source>
        <strain evidence="2 3">H4-D09</strain>
    </source>
</reference>
<organism evidence="2 3">
    <name type="scientific">Paracoccus methylovorus</name>
    <dbReference type="NCBI Taxonomy" id="2812658"/>
    <lineage>
        <taxon>Bacteria</taxon>
        <taxon>Pseudomonadati</taxon>
        <taxon>Pseudomonadota</taxon>
        <taxon>Alphaproteobacteria</taxon>
        <taxon>Rhodobacterales</taxon>
        <taxon>Paracoccaceae</taxon>
        <taxon>Paracoccus</taxon>
    </lineage>
</organism>
<keyword evidence="3" id="KW-1185">Reference proteome</keyword>
<dbReference type="EMBL" id="CP070371">
    <property type="protein sequence ID" value="QRZ14811.1"/>
    <property type="molecule type" value="Genomic_DNA"/>
</dbReference>
<accession>A0ABX7JLK6</accession>
<feature type="chain" id="PRO_5046248054" evidence="1">
    <location>
        <begin position="25"/>
        <end position="182"/>
    </location>
</feature>
<evidence type="ECO:0000313" key="2">
    <source>
        <dbReference type="EMBL" id="QRZ14811.1"/>
    </source>
</evidence>
<name>A0ABX7JLK6_9RHOB</name>
<evidence type="ECO:0000313" key="3">
    <source>
        <dbReference type="Proteomes" id="UP000663629"/>
    </source>
</evidence>